<feature type="compositionally biased region" description="Polar residues" evidence="2">
    <location>
        <begin position="222"/>
        <end position="241"/>
    </location>
</feature>
<feature type="region of interest" description="Disordered" evidence="2">
    <location>
        <begin position="642"/>
        <end position="663"/>
    </location>
</feature>
<dbReference type="ExpressionAtlas" id="A0A1Y7VN40">
    <property type="expression patterns" value="baseline and differential"/>
</dbReference>
<dbReference type="RefSeq" id="XP_006517059.1">
    <property type="nucleotide sequence ID" value="XM_006516996.5"/>
</dbReference>
<dbReference type="OrthoDB" id="9799748at2759"/>
<keyword evidence="3" id="KW-0472">Membrane</keyword>
<evidence type="ECO:0000313" key="7">
    <source>
        <dbReference type="Proteomes" id="UP000000589"/>
    </source>
</evidence>
<dbReference type="AlphaFoldDB" id="A0A1Y7VN40"/>
<dbReference type="PANTHER" id="PTHR21859">
    <property type="entry name" value="ACROSOME-SPECIFIC PROTEIN"/>
    <property type="match status" value="1"/>
</dbReference>
<feature type="compositionally biased region" description="Basic and acidic residues" evidence="2">
    <location>
        <begin position="947"/>
        <end position="978"/>
    </location>
</feature>
<feature type="compositionally biased region" description="Basic and acidic residues" evidence="2">
    <location>
        <begin position="1022"/>
        <end position="1034"/>
    </location>
</feature>
<feature type="compositionally biased region" description="Polar residues" evidence="2">
    <location>
        <begin position="268"/>
        <end position="280"/>
    </location>
</feature>
<feature type="compositionally biased region" description="Basic residues" evidence="2">
    <location>
        <begin position="1035"/>
        <end position="1054"/>
    </location>
</feature>
<reference evidence="5 7" key="2">
    <citation type="journal article" date="2011" name="PLoS Biol.">
        <title>Modernizing reference genome assemblies.</title>
        <authorList>
            <person name="Church D.M."/>
            <person name="Schneider V.A."/>
            <person name="Graves T."/>
            <person name="Auger K."/>
            <person name="Cunningham F."/>
            <person name="Bouk N."/>
            <person name="Chen H.C."/>
            <person name="Agarwala R."/>
            <person name="McLaren W.M."/>
            <person name="Ritchie G.R."/>
            <person name="Albracht D."/>
            <person name="Kremitzki M."/>
            <person name="Rock S."/>
            <person name="Kotkiewicz H."/>
            <person name="Kremitzki C."/>
            <person name="Wollam A."/>
            <person name="Trani L."/>
            <person name="Fulton L."/>
            <person name="Fulton R."/>
            <person name="Matthews L."/>
            <person name="Whitehead S."/>
            <person name="Chow W."/>
            <person name="Torrance J."/>
            <person name="Dunn M."/>
            <person name="Harden G."/>
            <person name="Threadgold G."/>
            <person name="Wood J."/>
            <person name="Collins J."/>
            <person name="Heath P."/>
            <person name="Griffiths G."/>
            <person name="Pelan S."/>
            <person name="Grafham D."/>
            <person name="Eichler E.E."/>
            <person name="Weinstock G."/>
            <person name="Mardis E.R."/>
            <person name="Wilson R.K."/>
            <person name="Howe K."/>
            <person name="Flicek P."/>
            <person name="Hubbard T."/>
        </authorList>
    </citation>
    <scope>NUCLEOTIDE SEQUENCE [LARGE SCALE GENOMIC DNA]</scope>
    <source>
        <strain evidence="5 7">C57BL/6J</strain>
    </source>
</reference>
<dbReference type="InParanoid" id="A0A1Y7VN40"/>
<reference evidence="5" key="3">
    <citation type="submission" date="2025-08" db="UniProtKB">
        <authorList>
            <consortium name="Ensembl"/>
        </authorList>
    </citation>
    <scope>IDENTIFICATION</scope>
    <source>
        <strain evidence="5">C57BL/6J</strain>
    </source>
</reference>
<feature type="compositionally biased region" description="Basic and acidic residues" evidence="2">
    <location>
        <begin position="761"/>
        <end position="776"/>
    </location>
</feature>
<keyword evidence="7" id="KW-1185">Reference proteome</keyword>
<feature type="region of interest" description="Disordered" evidence="2">
    <location>
        <begin position="527"/>
        <end position="553"/>
    </location>
</feature>
<feature type="domain" description="SPATA31" evidence="4">
    <location>
        <begin position="123"/>
        <end position="411"/>
    </location>
</feature>
<gene>
    <name evidence="5 6" type="primary">Spata31e1</name>
    <name evidence="6" type="synonym">Gm30302</name>
</gene>
<keyword evidence="3" id="KW-0812">Transmembrane</keyword>
<protein>
    <submittedName>
        <fullName evidence="5">Spermatogenesis associated 31 subfamily E member 1</fullName>
    </submittedName>
</protein>
<feature type="region of interest" description="Disordered" evidence="2">
    <location>
        <begin position="927"/>
        <end position="986"/>
    </location>
</feature>
<dbReference type="CTD" id="286234"/>
<feature type="compositionally biased region" description="Polar residues" evidence="2">
    <location>
        <begin position="249"/>
        <end position="258"/>
    </location>
</feature>
<feature type="transmembrane region" description="Helical" evidence="3">
    <location>
        <begin position="16"/>
        <end position="38"/>
    </location>
</feature>
<evidence type="ECO:0000259" key="4">
    <source>
        <dbReference type="Pfam" id="PF14650"/>
    </source>
</evidence>
<dbReference type="PANTHER" id="PTHR21859:SF60">
    <property type="entry name" value="GENE, 30302-RELATED"/>
    <property type="match status" value="1"/>
</dbReference>
<keyword evidence="3" id="KW-1133">Transmembrane helix</keyword>
<feature type="region of interest" description="Disordered" evidence="2">
    <location>
        <begin position="183"/>
        <end position="280"/>
    </location>
</feature>
<evidence type="ECO:0000256" key="3">
    <source>
        <dbReference type="SAM" id="Phobius"/>
    </source>
</evidence>
<dbReference type="OMA" id="TNTWANT"/>
<keyword evidence="8" id="KW-1267">Proteomics identification</keyword>
<feature type="compositionally biased region" description="Polar residues" evidence="2">
    <location>
        <begin position="343"/>
        <end position="373"/>
    </location>
</feature>
<organism evidence="5 7">
    <name type="scientific">Mus musculus</name>
    <name type="common">Mouse</name>
    <dbReference type="NCBI Taxonomy" id="10090"/>
    <lineage>
        <taxon>Eukaryota</taxon>
        <taxon>Metazoa</taxon>
        <taxon>Chordata</taxon>
        <taxon>Craniata</taxon>
        <taxon>Vertebrata</taxon>
        <taxon>Euteleostomi</taxon>
        <taxon>Mammalia</taxon>
        <taxon>Eutheria</taxon>
        <taxon>Euarchontoglires</taxon>
        <taxon>Glires</taxon>
        <taxon>Rodentia</taxon>
        <taxon>Myomorpha</taxon>
        <taxon>Muroidea</taxon>
        <taxon>Muridae</taxon>
        <taxon>Murinae</taxon>
        <taxon>Mus</taxon>
        <taxon>Mus</taxon>
    </lineage>
</organism>
<reference evidence="5" key="4">
    <citation type="submission" date="2025-09" db="UniProtKB">
        <authorList>
            <consortium name="Ensembl"/>
        </authorList>
    </citation>
    <scope>IDENTIFICATION</scope>
    <source>
        <strain evidence="5">C57BL/6J</strain>
    </source>
</reference>
<feature type="region of interest" description="Disordered" evidence="2">
    <location>
        <begin position="46"/>
        <end position="102"/>
    </location>
</feature>
<feature type="region of interest" description="Disordered" evidence="2">
    <location>
        <begin position="998"/>
        <end position="1110"/>
    </location>
</feature>
<feature type="region of interest" description="Disordered" evidence="2">
    <location>
        <begin position="329"/>
        <end position="422"/>
    </location>
</feature>
<dbReference type="MGI" id="MGI:5589461">
    <property type="gene designation" value="Spata31e1"/>
</dbReference>
<evidence type="ECO:0000256" key="1">
    <source>
        <dbReference type="ARBA" id="ARBA00035009"/>
    </source>
</evidence>
<reference evidence="5 7" key="1">
    <citation type="journal article" date="2009" name="PLoS Biol.">
        <title>Lineage-specific biology revealed by a finished genome assembly of the mouse.</title>
        <authorList>
            <consortium name="Mouse Genome Sequencing Consortium"/>
            <person name="Church D.M."/>
            <person name="Goodstadt L."/>
            <person name="Hillier L.W."/>
            <person name="Zody M.C."/>
            <person name="Goldstein S."/>
            <person name="She X."/>
            <person name="Bult C.J."/>
            <person name="Agarwala R."/>
            <person name="Cherry J.L."/>
            <person name="DiCuccio M."/>
            <person name="Hlavina W."/>
            <person name="Kapustin Y."/>
            <person name="Meric P."/>
            <person name="Maglott D."/>
            <person name="Birtle Z."/>
            <person name="Marques A.C."/>
            <person name="Graves T."/>
            <person name="Zhou S."/>
            <person name="Teague B."/>
            <person name="Potamousis K."/>
            <person name="Churas C."/>
            <person name="Place M."/>
            <person name="Herschleb J."/>
            <person name="Runnheim R."/>
            <person name="Forrest D."/>
            <person name="Amos-Landgraf J."/>
            <person name="Schwartz D.C."/>
            <person name="Cheng Z."/>
            <person name="Lindblad-Toh K."/>
            <person name="Eichler E.E."/>
            <person name="Ponting C.P."/>
        </authorList>
    </citation>
    <scope>NUCLEOTIDE SEQUENCE [LARGE SCALE GENOMIC DNA]</scope>
    <source>
        <strain evidence="5 7">C57BL/6J</strain>
    </source>
</reference>
<name>A0A1Y7VN40_MOUSE</name>
<evidence type="ECO:0007829" key="8">
    <source>
        <dbReference type="ProteomicsDB" id="A0A1Y7VN40"/>
    </source>
</evidence>
<dbReference type="VEuPathDB" id="HostDB:ENSMUSG00000114073"/>
<dbReference type="KEGG" id="mmu:102632152"/>
<dbReference type="InterPro" id="IPR039509">
    <property type="entry name" value="SPATA31"/>
</dbReference>
<dbReference type="GeneID" id="102632152"/>
<dbReference type="SMR" id="A0A1Y7VN40"/>
<dbReference type="Bgee" id="ENSMUSG00000114073">
    <property type="expression patterns" value="Expressed in animal zygote and 13 other cell types or tissues"/>
</dbReference>
<accession>A0A1Y7VN40</accession>
<comment type="similarity">
    <text evidence="1">Belongs to the SPATA31 family.</text>
</comment>
<evidence type="ECO:0000256" key="2">
    <source>
        <dbReference type="SAM" id="MobiDB-lite"/>
    </source>
</evidence>
<feature type="compositionally biased region" description="Polar residues" evidence="2">
    <location>
        <begin position="1098"/>
        <end position="1110"/>
    </location>
</feature>
<dbReference type="Pfam" id="PF14650">
    <property type="entry name" value="FAM75"/>
    <property type="match status" value="1"/>
</dbReference>
<dbReference type="RNAct" id="A0A1Y7VN40">
    <property type="molecule type" value="protein"/>
</dbReference>
<feature type="compositionally biased region" description="Basic and acidic residues" evidence="2">
    <location>
        <begin position="49"/>
        <end position="82"/>
    </location>
</feature>
<evidence type="ECO:0000313" key="6">
    <source>
        <dbReference type="MGI" id="MGI:5589461"/>
    </source>
</evidence>
<dbReference type="Proteomes" id="UP000000589">
    <property type="component" value="Chromosome 13"/>
</dbReference>
<sequence>METISNIWVSLSSMHIALDMTFGIICGVGLFFLLIPFLKKYPVSPPPKSKMDMPKDVQRGQNNTRKETAAIKDYRNSRKDAQDTPNVSPPMESPTKNPLLDPTEQPFWNYNKILDELPISPMLSYLQVLEELIQQKCNQISWGISSALPESVVATAWASRKPPSVKNKTLSFSNSYSPLPAFPLAQGPPHLSQAQPLPHQLGTPSFLDVTETPLLNKHSSSKPKNTPSLSKSGAYGTTYSNPRMKVLTSLPTENQPQQKGLKWKDSRGSNVPKQQEAIRQSADNLPWGTLLTEALRSASILPNHCLMVQDHERQKKYRVMKERDQGPCFQELMNPAGHFPANSPHQSKNESGPSQTAQPSILDSKPYKSSQIMESDPSRLPLKKRPVYKQDSIKESRLSCTSSSTPGKSLEPRKALRTDQPSNVNTAQDLFFLDSKTQMKLESNIAQLLLKYIERPYLQAPESKDVIQSGVPTSYLPQPLYPLSDTCVSKAEHSSKAAVIPEKLHHQDPGGTKLKIVSATRLPNTLSAHSSSEVKETQRTSFPAASCGHSEADGAASRRTLNTWVNAHCLLARTQESRTIRGIGRGSLQPRTSSRIAGQVPWKRFDNVASGHPFWGSTMAAPGIMTPPSVSKQTNRIVEIRKETPHSKKETLGPSKIPGGQNIYSNPRASESANRKLGHFQTCLPHSRGPPLKPQMISDVDFTSDKQPLTSTARLLTDHQRTVHPATVIWPSQDSLPRYQNRYKDPKTSEGLHDVLMRKTHSQETHKLGVPKDKTPRSHHKMFHPNEEKGDFMRFRARSQEERLGGVQSSQGCHTSTQPKAIVIPESLADMPGNVRRLLTEIKRNLQYLNLEIKHSEQGDSVKNESAPPSTLQSQIRGKFMYSMATEAQSLLNAVVHILVDALGLKMEDPSKIQWCDVEQLLSQLEASSHSSERAYDPKTSQPGRRMSCDHTSPKGNSHPRDRQESNVDALRAHDQHQSRVRRRMGFDHLYTLTEKHQEFRYRGNGDKQQPSPAAQRAYYPDQDRSKHGKEPCPHRSHRSHEGHRHSFRYRKSGGKQQLGVGHKAFDPYQSAKEGMGFGHLTSPKKNNQVKYRENGGQEHSGTYVQGASD</sequence>
<feature type="region of interest" description="Disordered" evidence="2">
    <location>
        <begin position="761"/>
        <end position="785"/>
    </location>
</feature>
<dbReference type="GeneTree" id="ENSGT00950000183043"/>
<dbReference type="GlyGen" id="A0A1Y7VN40">
    <property type="glycosylation" value="1 site"/>
</dbReference>
<dbReference type="Ensembl" id="ENSMUST00000220773.2">
    <property type="protein sequence ID" value="ENSMUSP00000152227.2"/>
    <property type="gene ID" value="ENSMUSG00000114073.2"/>
</dbReference>
<evidence type="ECO:0000313" key="5">
    <source>
        <dbReference type="Ensembl" id="ENSMUSP00000152227.2"/>
    </source>
</evidence>
<feature type="compositionally biased region" description="Basic and acidic residues" evidence="2">
    <location>
        <begin position="642"/>
        <end position="651"/>
    </location>
</feature>
<dbReference type="ProteomicsDB" id="361418"/>
<proteinExistence type="evidence at protein level"/>
<feature type="compositionally biased region" description="Polar residues" evidence="2">
    <location>
        <begin position="398"/>
        <end position="407"/>
    </location>
</feature>
<dbReference type="AGR" id="MGI:5589461"/>